<dbReference type="InterPro" id="IPR016167">
    <property type="entry name" value="FAD-bd_PCMH_sub1"/>
</dbReference>
<dbReference type="GO" id="GO:0003885">
    <property type="term" value="F:D-arabinono-1,4-lactone oxidase activity"/>
    <property type="evidence" value="ECO:0007669"/>
    <property type="project" value="InterPro"/>
</dbReference>
<dbReference type="AlphaFoldDB" id="A0A1H1NM15"/>
<evidence type="ECO:0000259" key="2">
    <source>
        <dbReference type="PROSITE" id="PS51387"/>
    </source>
</evidence>
<dbReference type="InterPro" id="IPR016169">
    <property type="entry name" value="FAD-bd_PCMH_sub2"/>
</dbReference>
<keyword evidence="1" id="KW-0560">Oxidoreductase</keyword>
<proteinExistence type="predicted"/>
<dbReference type="Gene3D" id="3.30.70.2530">
    <property type="match status" value="1"/>
</dbReference>
<dbReference type="RefSeq" id="WP_083371506.1">
    <property type="nucleotide sequence ID" value="NZ_LT629776.1"/>
</dbReference>
<dbReference type="SUPFAM" id="SSF56176">
    <property type="entry name" value="FAD-binding/transporter-associated domain-like"/>
    <property type="match status" value="1"/>
</dbReference>
<sequence length="424" mass="45162">MTESRTWARNLAYAAHEVRHPQTLAELSDVVRTAPRVRALGTRHSFNDVADTTGTHVVLDRLDDGRAPVEVDRAAMTASVAAGLRYGEVSLALHAEGVALGAMASLPHISVAGAVATATHGSGDAEANLAAAVAGLEIMTDDGEHRLLGRDHPDLPGAVVSLGALGVVTRVLLDVVPTYAVRQNVYLGLGWDTLAASFDAVTASATSVSLFTRWGDGGVDQVWQKQAVGRSDAPAPEEYLGARAAVSAMHPLPGVDAAACTAQLGVPGPWNERLPHFRLDHTPSNGEELQSEFLLPRRHAVAAIEAMRGLAPVIRPLLQVTEIRTVAADRLWMSTANADAAGADGVVGFHFTWNPAQAEVEAVLPRIERALAPFDARPHWGKVFTEDVRDVVGRYPRFGDFRALAERYDPAGRFRGGYVEAMLG</sequence>
<evidence type="ECO:0000313" key="4">
    <source>
        <dbReference type="Proteomes" id="UP000185663"/>
    </source>
</evidence>
<name>A0A1H1NM15_9CELL</name>
<dbReference type="Pfam" id="PF04030">
    <property type="entry name" value="ALO"/>
    <property type="match status" value="1"/>
</dbReference>
<reference evidence="3 4" key="1">
    <citation type="submission" date="2016-10" db="EMBL/GenBank/DDBJ databases">
        <authorList>
            <person name="de Groot N.N."/>
        </authorList>
    </citation>
    <scope>NUCLEOTIDE SEQUENCE [LARGE SCALE GENOMIC DNA]</scope>
    <source>
        <strain evidence="3 4">DSM 22126</strain>
    </source>
</reference>
<dbReference type="PROSITE" id="PS51387">
    <property type="entry name" value="FAD_PCMH"/>
    <property type="match status" value="1"/>
</dbReference>
<gene>
    <name evidence="3" type="ORF">SAMN04489860_0567</name>
</gene>
<dbReference type="Gene3D" id="1.10.45.10">
    <property type="entry name" value="Vanillyl-alcohol Oxidase, Chain A, domain 4"/>
    <property type="match status" value="1"/>
</dbReference>
<dbReference type="Proteomes" id="UP000185663">
    <property type="component" value="Chromosome I"/>
</dbReference>
<dbReference type="GO" id="GO:0016020">
    <property type="term" value="C:membrane"/>
    <property type="evidence" value="ECO:0007669"/>
    <property type="project" value="InterPro"/>
</dbReference>
<evidence type="ECO:0000313" key="3">
    <source>
        <dbReference type="EMBL" id="SDR99900.1"/>
    </source>
</evidence>
<dbReference type="GO" id="GO:0071949">
    <property type="term" value="F:FAD binding"/>
    <property type="evidence" value="ECO:0007669"/>
    <property type="project" value="InterPro"/>
</dbReference>
<dbReference type="eggNOG" id="COG0277">
    <property type="taxonomic scope" value="Bacteria"/>
</dbReference>
<dbReference type="PANTHER" id="PTHR43762:SF1">
    <property type="entry name" value="D-ARABINONO-1,4-LACTONE OXIDASE"/>
    <property type="match status" value="1"/>
</dbReference>
<dbReference type="OrthoDB" id="9800184at2"/>
<dbReference type="GO" id="GO:0080049">
    <property type="term" value="F:L-gulono-1,4-lactone dehydrogenase activity"/>
    <property type="evidence" value="ECO:0007669"/>
    <property type="project" value="TreeGrafter"/>
</dbReference>
<dbReference type="Gene3D" id="3.30.70.2520">
    <property type="match status" value="1"/>
</dbReference>
<dbReference type="Pfam" id="PF01565">
    <property type="entry name" value="FAD_binding_4"/>
    <property type="match status" value="1"/>
</dbReference>
<dbReference type="Gene3D" id="3.30.465.10">
    <property type="match status" value="1"/>
</dbReference>
<protein>
    <submittedName>
        <fullName evidence="3">Xylitol oxidase</fullName>
    </submittedName>
</protein>
<dbReference type="STRING" id="545619.SAMN04489860_0567"/>
<dbReference type="InterPro" id="IPR007173">
    <property type="entry name" value="ALO_C"/>
</dbReference>
<feature type="domain" description="FAD-binding PCMH-type" evidence="2">
    <location>
        <begin position="11"/>
        <end position="178"/>
    </location>
</feature>
<organism evidence="3 4">
    <name type="scientific">Paraoerskovia marina</name>
    <dbReference type="NCBI Taxonomy" id="545619"/>
    <lineage>
        <taxon>Bacteria</taxon>
        <taxon>Bacillati</taxon>
        <taxon>Actinomycetota</taxon>
        <taxon>Actinomycetes</taxon>
        <taxon>Micrococcales</taxon>
        <taxon>Cellulomonadaceae</taxon>
        <taxon>Paraoerskovia</taxon>
    </lineage>
</organism>
<dbReference type="EMBL" id="LT629776">
    <property type="protein sequence ID" value="SDR99900.1"/>
    <property type="molecule type" value="Genomic_DNA"/>
</dbReference>
<dbReference type="InterPro" id="IPR036318">
    <property type="entry name" value="FAD-bd_PCMH-like_sf"/>
</dbReference>
<dbReference type="InterPro" id="IPR016171">
    <property type="entry name" value="Vanillyl_alc_oxidase_C-sub2"/>
</dbReference>
<evidence type="ECO:0000256" key="1">
    <source>
        <dbReference type="ARBA" id="ARBA00023002"/>
    </source>
</evidence>
<dbReference type="PANTHER" id="PTHR43762">
    <property type="entry name" value="L-GULONOLACTONE OXIDASE"/>
    <property type="match status" value="1"/>
</dbReference>
<keyword evidence="4" id="KW-1185">Reference proteome</keyword>
<accession>A0A1H1NM15</accession>
<dbReference type="InterPro" id="IPR006094">
    <property type="entry name" value="Oxid_FAD_bind_N"/>
</dbReference>
<dbReference type="Gene3D" id="3.30.43.10">
    <property type="entry name" value="Uridine Diphospho-n-acetylenolpyruvylglucosamine Reductase, domain 2"/>
    <property type="match status" value="1"/>
</dbReference>
<dbReference type="InterPro" id="IPR010031">
    <property type="entry name" value="FAD_lactone_oxidase-like"/>
</dbReference>
<dbReference type="InterPro" id="IPR016166">
    <property type="entry name" value="FAD-bd_PCMH"/>
</dbReference>